<comment type="catalytic activity">
    <reaction evidence="5 6">
        <text>dTDP-beta-L-rhamnose + NADP(+) = dTDP-4-dehydro-beta-L-rhamnose + NADPH + H(+)</text>
        <dbReference type="Rhea" id="RHEA:21796"/>
        <dbReference type="ChEBI" id="CHEBI:15378"/>
        <dbReference type="ChEBI" id="CHEBI:57510"/>
        <dbReference type="ChEBI" id="CHEBI:57783"/>
        <dbReference type="ChEBI" id="CHEBI:58349"/>
        <dbReference type="ChEBI" id="CHEBI:62830"/>
        <dbReference type="EC" id="1.1.1.133"/>
    </reaction>
</comment>
<comment type="similarity">
    <text evidence="2 6">Belongs to the dTDP-4-dehydrorhamnose reductase family.</text>
</comment>
<gene>
    <name evidence="9" type="primary">rfbD</name>
    <name evidence="9" type="ORF">CDV52_05130</name>
    <name evidence="8" type="ORF">CDV53_11975</name>
</gene>
<dbReference type="InterPro" id="IPR036291">
    <property type="entry name" value="NAD(P)-bd_dom_sf"/>
</dbReference>
<evidence type="ECO:0000313" key="9">
    <source>
        <dbReference type="EMBL" id="OWJ85314.1"/>
    </source>
</evidence>
<dbReference type="Pfam" id="PF04321">
    <property type="entry name" value="RmlD_sub_bind"/>
    <property type="match status" value="1"/>
</dbReference>
<evidence type="ECO:0000256" key="4">
    <source>
        <dbReference type="ARBA" id="ARBA00017099"/>
    </source>
</evidence>
<evidence type="ECO:0000256" key="1">
    <source>
        <dbReference type="ARBA" id="ARBA00004781"/>
    </source>
</evidence>
<dbReference type="GO" id="GO:0008831">
    <property type="term" value="F:dTDP-4-dehydrorhamnose reductase activity"/>
    <property type="evidence" value="ECO:0007669"/>
    <property type="project" value="UniProtKB-EC"/>
</dbReference>
<dbReference type="EMBL" id="NIPX01000004">
    <property type="protein sequence ID" value="OWJ85314.1"/>
    <property type="molecule type" value="Genomic_DNA"/>
</dbReference>
<dbReference type="Gene3D" id="3.40.50.720">
    <property type="entry name" value="NAD(P)-binding Rossmann-like Domain"/>
    <property type="match status" value="1"/>
</dbReference>
<dbReference type="NCBIfam" id="TIGR01214">
    <property type="entry name" value="rmlD"/>
    <property type="match status" value="1"/>
</dbReference>
<comment type="pathway">
    <text evidence="1 6">Carbohydrate biosynthesis; dTDP-L-rhamnose biosynthesis.</text>
</comment>
<comment type="function">
    <text evidence="6">Catalyzes the reduction of dTDP-6-deoxy-L-lyxo-4-hexulose to yield dTDP-L-rhamnose.</text>
</comment>
<dbReference type="Proteomes" id="UP000196640">
    <property type="component" value="Unassembled WGS sequence"/>
</dbReference>
<evidence type="ECO:0000256" key="3">
    <source>
        <dbReference type="ARBA" id="ARBA00012929"/>
    </source>
</evidence>
<sequence length="304" mass="31771">MVAGPAGSRGRRSAAGDQGVRLLVIGRSGQLATELQNRAGAALEVTALPRDKVDLTDPESAARAIREAEADAVINAAAYTAVDKAETEEEMARLVNAAAPAAMAHAAAGRGLPFLHVSTDYVFAGDGTTAWKPDDPTGPLGVYGRTKLEGEEGVRDAGGTSAILRTSWVFSAHGANFVKTMLRLGRERERLTVVADQIGGPTPAADIADALIVMARGLIADPSKSGTYHFSGAPDVSWADFAREIFAQAGLKVDVGDIPTSAYPTPARRPANSRLDCSSLTAAFGIPRPDWRQGLAAVLKQLET</sequence>
<reference evidence="10 11" key="1">
    <citation type="submission" date="2016-11" db="EMBL/GenBank/DDBJ databases">
        <title>Comparison of Traditional DNA-DNA Hybridization with In Silico Genomic Analysis.</title>
        <authorList>
            <person name="Nicholson A.C."/>
            <person name="Sammons S."/>
            <person name="Humrighouse B.W."/>
            <person name="Graziano J."/>
            <person name="Lasker B."/>
            <person name="Whitney A.M."/>
            <person name="Mcquiston J.R."/>
        </authorList>
    </citation>
    <scope>NUCLEOTIDE SEQUENCE [LARGE SCALE GENOMIC DNA]</scope>
    <source>
        <strain evidence="8 11">H1892</strain>
        <strain evidence="9 10">H2381</strain>
    </source>
</reference>
<protein>
    <recommendedName>
        <fullName evidence="4 6">dTDP-4-dehydrorhamnose reductase</fullName>
        <ecNumber evidence="3 6">1.1.1.133</ecNumber>
    </recommendedName>
</protein>
<dbReference type="InterPro" id="IPR005913">
    <property type="entry name" value="dTDP_dehydrorham_reduct"/>
</dbReference>
<dbReference type="UniPathway" id="UPA00124"/>
<keyword evidence="6" id="KW-0560">Oxidoreductase</keyword>
<dbReference type="Gene3D" id="3.90.25.10">
    <property type="entry name" value="UDP-galactose 4-epimerase, domain 1"/>
    <property type="match status" value="1"/>
</dbReference>
<accession>A0A225CT98</accession>
<feature type="domain" description="RmlD-like substrate binding" evidence="7">
    <location>
        <begin position="21"/>
        <end position="302"/>
    </location>
</feature>
<proteinExistence type="inferred from homology"/>
<dbReference type="EC" id="1.1.1.133" evidence="3 6"/>
<organism evidence="9 10">
    <name type="scientific">Haematobacter missouriensis</name>
    <dbReference type="NCBI Taxonomy" id="366616"/>
    <lineage>
        <taxon>Bacteria</taxon>
        <taxon>Pseudomonadati</taxon>
        <taxon>Pseudomonadota</taxon>
        <taxon>Alphaproteobacteria</taxon>
        <taxon>Rhodobacterales</taxon>
        <taxon>Paracoccaceae</taxon>
        <taxon>Haematobacter</taxon>
    </lineage>
</organism>
<comment type="caution">
    <text evidence="9">The sequence shown here is derived from an EMBL/GenBank/DDBJ whole genome shotgun (WGS) entry which is preliminary data.</text>
</comment>
<name>A0A225CT98_9RHOB</name>
<dbReference type="AlphaFoldDB" id="A0A225CT98"/>
<comment type="cofactor">
    <cofactor evidence="6">
        <name>Mg(2+)</name>
        <dbReference type="ChEBI" id="CHEBI:18420"/>
    </cofactor>
    <text evidence="6">Binds 1 Mg(2+) ion per monomer.</text>
</comment>
<evidence type="ECO:0000313" key="11">
    <source>
        <dbReference type="Proteomes" id="UP000214673"/>
    </source>
</evidence>
<dbReference type="PANTHER" id="PTHR10491:SF4">
    <property type="entry name" value="METHIONINE ADENOSYLTRANSFERASE 2 SUBUNIT BETA"/>
    <property type="match status" value="1"/>
</dbReference>
<keyword evidence="6" id="KW-0521">NADP</keyword>
<dbReference type="CDD" id="cd05254">
    <property type="entry name" value="dTDP_HR_like_SDR_e"/>
    <property type="match status" value="1"/>
</dbReference>
<evidence type="ECO:0000259" key="7">
    <source>
        <dbReference type="Pfam" id="PF04321"/>
    </source>
</evidence>
<dbReference type="Proteomes" id="UP000214673">
    <property type="component" value="Unassembled WGS sequence"/>
</dbReference>
<evidence type="ECO:0000313" key="8">
    <source>
        <dbReference type="EMBL" id="OWJ74919.1"/>
    </source>
</evidence>
<dbReference type="STRING" id="366616.CG51_07935"/>
<keyword evidence="11" id="KW-1185">Reference proteome</keyword>
<dbReference type="PANTHER" id="PTHR10491">
    <property type="entry name" value="DTDP-4-DEHYDRORHAMNOSE REDUCTASE"/>
    <property type="match status" value="1"/>
</dbReference>
<dbReference type="OrthoDB" id="9803892at2"/>
<evidence type="ECO:0000256" key="5">
    <source>
        <dbReference type="ARBA" id="ARBA00048200"/>
    </source>
</evidence>
<evidence type="ECO:0000256" key="2">
    <source>
        <dbReference type="ARBA" id="ARBA00010944"/>
    </source>
</evidence>
<evidence type="ECO:0000256" key="6">
    <source>
        <dbReference type="RuleBase" id="RU364082"/>
    </source>
</evidence>
<evidence type="ECO:0000313" key="10">
    <source>
        <dbReference type="Proteomes" id="UP000196640"/>
    </source>
</evidence>
<dbReference type="EMBL" id="NIPV01000047">
    <property type="protein sequence ID" value="OWJ74919.1"/>
    <property type="molecule type" value="Genomic_DNA"/>
</dbReference>
<dbReference type="SUPFAM" id="SSF51735">
    <property type="entry name" value="NAD(P)-binding Rossmann-fold domains"/>
    <property type="match status" value="1"/>
</dbReference>
<dbReference type="InterPro" id="IPR029903">
    <property type="entry name" value="RmlD-like-bd"/>
</dbReference>
<dbReference type="GO" id="GO:0019305">
    <property type="term" value="P:dTDP-rhamnose biosynthetic process"/>
    <property type="evidence" value="ECO:0007669"/>
    <property type="project" value="UniProtKB-UniPathway"/>
</dbReference>